<sequence length="70" mass="8090">MVKKTIDHLLKQHRIAGEMYIAQQKELQAVAEIKTRNVHFQVPRQKKSQPKVDLAANLGEEGRTEERVNL</sequence>
<comment type="caution">
    <text evidence="2">The sequence shown here is derived from an EMBL/GenBank/DDBJ whole genome shotgun (WGS) entry which is preliminary data.</text>
</comment>
<name>A0A1J5I0S9_9BACT</name>
<proteinExistence type="predicted"/>
<protein>
    <submittedName>
        <fullName evidence="2">Uncharacterized protein</fullName>
    </submittedName>
</protein>
<dbReference type="EMBL" id="MNZO01000010">
    <property type="protein sequence ID" value="OIP87698.1"/>
    <property type="molecule type" value="Genomic_DNA"/>
</dbReference>
<organism evidence="2 3">
    <name type="scientific">Candidatus Shapirobacteria bacterium CG2_30_35_20</name>
    <dbReference type="NCBI Taxonomy" id="1805376"/>
    <lineage>
        <taxon>Bacteria</taxon>
        <taxon>Candidatus Shapironibacteriota</taxon>
    </lineage>
</organism>
<evidence type="ECO:0000313" key="3">
    <source>
        <dbReference type="Proteomes" id="UP000182344"/>
    </source>
</evidence>
<feature type="region of interest" description="Disordered" evidence="1">
    <location>
        <begin position="41"/>
        <end position="70"/>
    </location>
</feature>
<accession>A0A1J5I0S9</accession>
<feature type="compositionally biased region" description="Basic and acidic residues" evidence="1">
    <location>
        <begin position="60"/>
        <end position="70"/>
    </location>
</feature>
<evidence type="ECO:0000313" key="2">
    <source>
        <dbReference type="EMBL" id="OIP87698.1"/>
    </source>
</evidence>
<evidence type="ECO:0000256" key="1">
    <source>
        <dbReference type="SAM" id="MobiDB-lite"/>
    </source>
</evidence>
<dbReference type="AlphaFoldDB" id="A0A1J5I0S9"/>
<reference evidence="2 3" key="1">
    <citation type="journal article" date="2016" name="Environ. Microbiol.">
        <title>Genomic resolution of a cold subsurface aquifer community provides metabolic insights for novel microbes adapted to high CO concentrations.</title>
        <authorList>
            <person name="Probst A.J."/>
            <person name="Castelle C.J."/>
            <person name="Singh A."/>
            <person name="Brown C.T."/>
            <person name="Anantharaman K."/>
            <person name="Sharon I."/>
            <person name="Hug L.A."/>
            <person name="Burstein D."/>
            <person name="Emerson J.B."/>
            <person name="Thomas B.C."/>
            <person name="Banfield J.F."/>
        </authorList>
    </citation>
    <scope>NUCLEOTIDE SEQUENCE [LARGE SCALE GENOMIC DNA]</scope>
    <source>
        <strain evidence="2">CG2_30_35_20</strain>
    </source>
</reference>
<dbReference type="Proteomes" id="UP000182344">
    <property type="component" value="Unassembled WGS sequence"/>
</dbReference>
<gene>
    <name evidence="2" type="ORF">AUK05_00720</name>
</gene>